<evidence type="ECO:0000313" key="1">
    <source>
        <dbReference type="EMBL" id="KAF5845742.1"/>
    </source>
</evidence>
<gene>
    <name evidence="1" type="ORF">GGP41_009494</name>
</gene>
<reference evidence="1" key="1">
    <citation type="submission" date="2019-11" db="EMBL/GenBank/DDBJ databases">
        <title>Bipolaris sorokiniana Genome sequencing.</title>
        <authorList>
            <person name="Wang H."/>
        </authorList>
    </citation>
    <scope>NUCLEOTIDE SEQUENCE</scope>
</reference>
<dbReference type="AlphaFoldDB" id="A0A8H5ZAI1"/>
<proteinExistence type="predicted"/>
<accession>A0A8H5ZAI1</accession>
<evidence type="ECO:0000313" key="2">
    <source>
        <dbReference type="Proteomes" id="UP000624244"/>
    </source>
</evidence>
<comment type="caution">
    <text evidence="1">The sequence shown here is derived from an EMBL/GenBank/DDBJ whole genome shotgun (WGS) entry which is preliminary data.</text>
</comment>
<organism evidence="1 2">
    <name type="scientific">Cochliobolus sativus</name>
    <name type="common">Common root rot and spot blotch fungus</name>
    <name type="synonym">Bipolaris sorokiniana</name>
    <dbReference type="NCBI Taxonomy" id="45130"/>
    <lineage>
        <taxon>Eukaryota</taxon>
        <taxon>Fungi</taxon>
        <taxon>Dikarya</taxon>
        <taxon>Ascomycota</taxon>
        <taxon>Pezizomycotina</taxon>
        <taxon>Dothideomycetes</taxon>
        <taxon>Pleosporomycetidae</taxon>
        <taxon>Pleosporales</taxon>
        <taxon>Pleosporineae</taxon>
        <taxon>Pleosporaceae</taxon>
        <taxon>Bipolaris</taxon>
    </lineage>
</organism>
<sequence>MSWQISEKRFQMRIGTCNWFSFHRWNRELLSRIEEVAIVHSKNHAETSASLDCISDQLKSVSIHEENGLEDYQSLQENIRSILVQSVYDNAPSTQLRTTIDLPTEACEWICNCQ</sequence>
<protein>
    <submittedName>
        <fullName evidence="1">Uncharacterized protein</fullName>
    </submittedName>
</protein>
<dbReference type="EMBL" id="WNKQ01000018">
    <property type="protein sequence ID" value="KAF5845742.1"/>
    <property type="molecule type" value="Genomic_DNA"/>
</dbReference>
<name>A0A8H5ZAI1_COCSA</name>
<dbReference type="Proteomes" id="UP000624244">
    <property type="component" value="Unassembled WGS sequence"/>
</dbReference>